<keyword evidence="2" id="KW-0472">Membrane</keyword>
<feature type="transmembrane region" description="Helical" evidence="2">
    <location>
        <begin position="691"/>
        <end position="713"/>
    </location>
</feature>
<dbReference type="PANTHER" id="PTHR31860:SF3">
    <property type="entry name" value="PROTEIN, PUTATIVE (DUF639)-RELATED"/>
    <property type="match status" value="1"/>
</dbReference>
<evidence type="ECO:0000256" key="2">
    <source>
        <dbReference type="SAM" id="Phobius"/>
    </source>
</evidence>
<keyword evidence="2" id="KW-0812">Transmembrane</keyword>
<evidence type="ECO:0000256" key="1">
    <source>
        <dbReference type="SAM" id="MobiDB-lite"/>
    </source>
</evidence>
<feature type="region of interest" description="Disordered" evidence="1">
    <location>
        <begin position="857"/>
        <end position="889"/>
    </location>
</feature>
<evidence type="ECO:0000313" key="3">
    <source>
        <dbReference type="EMBL" id="ACN39912.1"/>
    </source>
</evidence>
<keyword evidence="2" id="KW-1133">Transmembrane helix</keyword>
<dbReference type="AlphaFoldDB" id="C0PQ22"/>
<dbReference type="Pfam" id="PF04842">
    <property type="entry name" value="DUF639"/>
    <property type="match status" value="1"/>
</dbReference>
<dbReference type="OMA" id="WYAFINE"/>
<feature type="compositionally biased region" description="Basic and acidic residues" evidence="1">
    <location>
        <begin position="857"/>
        <end position="867"/>
    </location>
</feature>
<dbReference type="PANTHER" id="PTHR31860">
    <property type="entry name" value="HEAT-INDUCIBLE TRANSCRIPTION REPRESSOR (DUF639)-RELATED"/>
    <property type="match status" value="1"/>
</dbReference>
<reference evidence="3" key="1">
    <citation type="submission" date="2009-02" db="EMBL/GenBank/DDBJ databases">
        <title>Full length sequence-verified cDNA sequences from Sitka spruce (Picea sitchensis).</title>
        <authorList>
            <person name="Reid K.E."/>
            <person name="Liao N."/>
            <person name="Ralph S."/>
            <person name="Kolosova N."/>
            <person name="Oddy C."/>
            <person name="Moore R."/>
            <person name="Mayo M."/>
            <person name="Wagner S."/>
            <person name="King J."/>
            <person name="Yanchuk A."/>
            <person name="Holt R."/>
            <person name="Jones S."/>
            <person name="Marra M."/>
            <person name="Ritland C.E."/>
            <person name="Ritland K."/>
            <person name="Bohlmann J."/>
        </authorList>
    </citation>
    <scope>NUCLEOTIDE SEQUENCE</scope>
    <source>
        <tissue evidence="3">Green portion of the leader tissue</tissue>
    </source>
</reference>
<feature type="transmembrane region" description="Helical" evidence="2">
    <location>
        <begin position="781"/>
        <end position="807"/>
    </location>
</feature>
<dbReference type="EMBL" id="BT070397">
    <property type="protein sequence ID" value="ACN39912.1"/>
    <property type="molecule type" value="mRNA"/>
</dbReference>
<name>C0PQ22_PICSI</name>
<dbReference type="InterPro" id="IPR006927">
    <property type="entry name" value="DUF639"/>
</dbReference>
<proteinExistence type="evidence at transcript level"/>
<accession>C0PQ22</accession>
<organism evidence="3">
    <name type="scientific">Picea sitchensis</name>
    <name type="common">Sitka spruce</name>
    <name type="synonym">Pinus sitchensis</name>
    <dbReference type="NCBI Taxonomy" id="3332"/>
    <lineage>
        <taxon>Eukaryota</taxon>
        <taxon>Viridiplantae</taxon>
        <taxon>Streptophyta</taxon>
        <taxon>Embryophyta</taxon>
        <taxon>Tracheophyta</taxon>
        <taxon>Spermatophyta</taxon>
        <taxon>Pinopsida</taxon>
        <taxon>Pinidae</taxon>
        <taxon>Conifers I</taxon>
        <taxon>Pinales</taxon>
        <taxon>Pinaceae</taxon>
        <taxon>Picea</taxon>
    </lineage>
</organism>
<sequence length="889" mass="100071">MDIPALGRAIGLHKYQSRALVVDPGIASQEVKLKEAESGGKILSYKQIRSTTLRNPVPRFVHIFDASYLRCSYSTAFKSKFRIRCLKQSHGGGWRLNETDTDAVKDELSLWFLRTQSFWNVIKSQLGKTTLNKRSKTSKDDEDHGMELDFLVEQTVDKRTLKADLSAAAIISIEQLSRLNGLTGRKMQVEFELHAPIAMLNEARNLVEYCCFCFLARDGSDVHPSLKDAAFRQLMFITMLAWQHPYHEDAKKAGKASENISLLKKMLVGEEAFVRIAPAIAGVADRPTAHHLFRVLVGDKSSLSLDVWDAYISELLRVHQGRNLHRFGEGSKLELAFDEQILCIGASSKRPVLKWDRNIAWPGRLTLTDRALYFEANDLTKHQKAIRLELTKCDAWVGKTKVGPFGVSLFDSAVSVSSSSKSEVWTLEFVDFHGEMRRDIWHAFIKEIISVYAFIREYGPEDNDPSVTYVNGANYGRNKAVTSAVHGIARLQSLQSMQGITIEDPIKIAQFSYLKNGPSGDLVYQTLAVEFWGGFLEIKSKNISEEIERNGFSTHDDFGVGPHAVGSDGSIYLHRWMRSTSWSTGESIAFWKHNSGRQALVIARNLVVGDVNVVERAVLNCKQKSQMFEKTQATINAALLKGIPSNIDLFKELILPFAVIATNFRKIICWEKPPFTISFLGVAYTLIYKNWLQYIFPFLLIVVAVTMLALKALKAQGRLGRNFGKVTIQEKPPANTIQKIMALKEALNEMEGHLQKLNVALLKLRTIFISGQTQVSNEVAFSLLGMATVLIIFPFRYVCAFILLDVFTRELKFRQKMILQFVTFLKEWWATIPAAPVVVLPFRASSDMIMDSQSHTHTLEEDGHVDNKTSPAQSNDDELESSCIDSKVV</sequence>
<protein>
    <submittedName>
        <fullName evidence="3">Uncharacterized protein</fullName>
    </submittedName>
</protein>